<evidence type="ECO:0000259" key="2">
    <source>
        <dbReference type="Pfam" id="PF08240"/>
    </source>
</evidence>
<gene>
    <name evidence="3" type="ORF">C5F48_14545</name>
</gene>
<evidence type="ECO:0000313" key="3">
    <source>
        <dbReference type="EMBL" id="PTE20991.1"/>
    </source>
</evidence>
<keyword evidence="1" id="KW-0560">Oxidoreductase</keyword>
<comment type="caution">
    <text evidence="3">The sequence shown here is derived from an EMBL/GenBank/DDBJ whole genome shotgun (WGS) entry which is preliminary data.</text>
</comment>
<dbReference type="OrthoDB" id="9787435at2"/>
<feature type="domain" description="Alcohol dehydrogenase-like N-terminal" evidence="2">
    <location>
        <begin position="42"/>
        <end position="136"/>
    </location>
</feature>
<dbReference type="InterPro" id="IPR036291">
    <property type="entry name" value="NAD(P)-bd_dom_sf"/>
</dbReference>
<evidence type="ECO:0000256" key="1">
    <source>
        <dbReference type="ARBA" id="ARBA00023002"/>
    </source>
</evidence>
<dbReference type="InterPro" id="IPR011032">
    <property type="entry name" value="GroES-like_sf"/>
</dbReference>
<protein>
    <recommendedName>
        <fullName evidence="2">Alcohol dehydrogenase-like N-terminal domain-containing protein</fullName>
    </recommendedName>
</protein>
<dbReference type="EMBL" id="PZKG01000071">
    <property type="protein sequence ID" value="PTE20991.1"/>
    <property type="molecule type" value="Genomic_DNA"/>
</dbReference>
<dbReference type="PANTHER" id="PTHR43401:SF2">
    <property type="entry name" value="L-THREONINE 3-DEHYDROGENASE"/>
    <property type="match status" value="1"/>
</dbReference>
<dbReference type="InterPro" id="IPR050129">
    <property type="entry name" value="Zn_alcohol_dh"/>
</dbReference>
<dbReference type="Gene3D" id="3.90.180.10">
    <property type="entry name" value="Medium-chain alcohol dehydrogenases, catalytic domain"/>
    <property type="match status" value="2"/>
</dbReference>
<keyword evidence="4" id="KW-1185">Reference proteome</keyword>
<dbReference type="InterPro" id="IPR013154">
    <property type="entry name" value="ADH-like_N"/>
</dbReference>
<dbReference type="Pfam" id="PF08240">
    <property type="entry name" value="ADH_N"/>
    <property type="match status" value="1"/>
</dbReference>
<dbReference type="Proteomes" id="UP000241010">
    <property type="component" value="Unassembled WGS sequence"/>
</dbReference>
<organism evidence="3 4">
    <name type="scientific">Cereibacter changlensis JA139</name>
    <dbReference type="NCBI Taxonomy" id="1188249"/>
    <lineage>
        <taxon>Bacteria</taxon>
        <taxon>Pseudomonadati</taxon>
        <taxon>Pseudomonadota</taxon>
        <taxon>Alphaproteobacteria</taxon>
        <taxon>Rhodobacterales</taxon>
        <taxon>Paracoccaceae</taxon>
        <taxon>Cereibacter</taxon>
    </lineage>
</organism>
<dbReference type="RefSeq" id="WP_107664624.1">
    <property type="nucleotide sequence ID" value="NZ_PZKG01000071.1"/>
</dbReference>
<sequence>MTKTDPLFRSPALNRHWPHRGGSFDALLQARPEELPFAPPAPGEVIARVEAVSICSSDIKIIRMGRDHPLFAGAAGPVDTVLGHEVCLRVEAVGAGQADRFRKGQRLALQPAMLVEGRRSIIGMDLPGGFAQMLRLGPEALADYVMEAPETVSAATVALLEPYGCVERAWSANVRRALKPGGRALVVSAPGADFDLSALPSWVTITAVGPRPGFLRGLKVTEAASLEGLAGPFDDILALGDLPAADLAQLCALLAVDGLLLQGRDGPSPGPVAIDPARVHYDRLAFLGTRQRDLATALAPEAQRFDTRPGGVALIHGAGGAMGRIHVHRLLQLADGPRTVIASSRKGPRLAAIEADFGPIARANGRKLVVADAENLATLVAEHAPGGLDDAVVVAPNPAAVAMAAGWLAPDGLLALFAGFPYGRLLDLDLAAVALSGKRLTGSTGCSLQDMEGVLARVVAGSLDLSANIAAVAGIDQLPRALKAVADGAVSGKIIIYPQRPDLPLAPVEDWGAADEAGLTG</sequence>
<dbReference type="Gene3D" id="3.40.50.720">
    <property type="entry name" value="NAD(P)-binding Rossmann-like Domain"/>
    <property type="match status" value="1"/>
</dbReference>
<dbReference type="SUPFAM" id="SSF50129">
    <property type="entry name" value="GroES-like"/>
    <property type="match status" value="1"/>
</dbReference>
<dbReference type="PANTHER" id="PTHR43401">
    <property type="entry name" value="L-THREONINE 3-DEHYDROGENASE"/>
    <property type="match status" value="1"/>
</dbReference>
<proteinExistence type="predicted"/>
<accession>A0A2T4JSV6</accession>
<reference evidence="3 4" key="1">
    <citation type="submission" date="2018-03" db="EMBL/GenBank/DDBJ databases">
        <title>Cereibacter changlensis.</title>
        <authorList>
            <person name="Meyer T.E."/>
            <person name="Miller S."/>
            <person name="Lodha T."/>
            <person name="Gandham S."/>
            <person name="Chintalapati S."/>
            <person name="Chintalapati V.R."/>
        </authorList>
    </citation>
    <scope>NUCLEOTIDE SEQUENCE [LARGE SCALE GENOMIC DNA]</scope>
    <source>
        <strain evidence="3 4">JA139</strain>
    </source>
</reference>
<dbReference type="GO" id="GO:0016491">
    <property type="term" value="F:oxidoreductase activity"/>
    <property type="evidence" value="ECO:0007669"/>
    <property type="project" value="UniProtKB-KW"/>
</dbReference>
<dbReference type="AlphaFoldDB" id="A0A2T4JSV6"/>
<evidence type="ECO:0000313" key="4">
    <source>
        <dbReference type="Proteomes" id="UP000241010"/>
    </source>
</evidence>
<name>A0A2T4JSV6_9RHOB</name>
<dbReference type="SUPFAM" id="SSF51735">
    <property type="entry name" value="NAD(P)-binding Rossmann-fold domains"/>
    <property type="match status" value="1"/>
</dbReference>